<dbReference type="NCBIfam" id="NF033563">
    <property type="entry name" value="transpos_IS30"/>
    <property type="match status" value="1"/>
</dbReference>
<organism evidence="3 4">
    <name type="scientific">Rossellomorea vietnamensis</name>
    <dbReference type="NCBI Taxonomy" id="218284"/>
    <lineage>
        <taxon>Bacteria</taxon>
        <taxon>Bacillati</taxon>
        <taxon>Bacillota</taxon>
        <taxon>Bacilli</taxon>
        <taxon>Bacillales</taxon>
        <taxon>Bacillaceae</taxon>
        <taxon>Rossellomorea</taxon>
    </lineage>
</organism>
<dbReference type="AlphaFoldDB" id="A0A5D4NJM5"/>
<dbReference type="PANTHER" id="PTHR10948:SF23">
    <property type="entry name" value="TRANSPOSASE INSI FOR INSERTION SEQUENCE ELEMENT IS30A-RELATED"/>
    <property type="match status" value="1"/>
</dbReference>
<reference evidence="3 4" key="1">
    <citation type="submission" date="2019-08" db="EMBL/GenBank/DDBJ databases">
        <title>Bacillus genomes from the desert of Cuatro Cienegas, Coahuila.</title>
        <authorList>
            <person name="Olmedo-Alvarez G."/>
        </authorList>
    </citation>
    <scope>NUCLEOTIDE SEQUENCE [LARGE SCALE GENOMIC DNA]</scope>
    <source>
        <strain evidence="3 4">CH34_1T</strain>
    </source>
</reference>
<dbReference type="Proteomes" id="UP000322267">
    <property type="component" value="Unassembled WGS sequence"/>
</dbReference>
<dbReference type="Pfam" id="PF00665">
    <property type="entry name" value="rve"/>
    <property type="match status" value="1"/>
</dbReference>
<dbReference type="SUPFAM" id="SSF53098">
    <property type="entry name" value="Ribonuclease H-like"/>
    <property type="match status" value="1"/>
</dbReference>
<accession>A0A5D4NJM5</accession>
<feature type="region of interest" description="Disordered" evidence="1">
    <location>
        <begin position="93"/>
        <end position="117"/>
    </location>
</feature>
<evidence type="ECO:0000313" key="4">
    <source>
        <dbReference type="Proteomes" id="UP000322267"/>
    </source>
</evidence>
<dbReference type="GO" id="GO:0015074">
    <property type="term" value="P:DNA integration"/>
    <property type="evidence" value="ECO:0007669"/>
    <property type="project" value="InterPro"/>
</dbReference>
<feature type="non-terminal residue" evidence="3">
    <location>
        <position position="1"/>
    </location>
</feature>
<dbReference type="GO" id="GO:0004803">
    <property type="term" value="F:transposase activity"/>
    <property type="evidence" value="ECO:0007669"/>
    <property type="project" value="TreeGrafter"/>
</dbReference>
<dbReference type="GO" id="GO:0032196">
    <property type="term" value="P:transposition"/>
    <property type="evidence" value="ECO:0007669"/>
    <property type="project" value="TreeGrafter"/>
</dbReference>
<evidence type="ECO:0000259" key="2">
    <source>
        <dbReference type="PROSITE" id="PS50994"/>
    </source>
</evidence>
<sequence>SAPRSQVGHWEVDTVIGKSHKSQILTLTERTSRFEIIYKLSAKTASETAQSIIHVLKNLPKKVVKSITADRGKEFHLWEEVEKGLEVPFYFSAPGKPGQRGTNENSNGRIRRTYPKGTDFNRMTQKDIMDFLLTFNQVPRKVLNYNTL</sequence>
<dbReference type="Gene3D" id="3.30.420.10">
    <property type="entry name" value="Ribonuclease H-like superfamily/Ribonuclease H"/>
    <property type="match status" value="1"/>
</dbReference>
<dbReference type="InterPro" id="IPR001584">
    <property type="entry name" value="Integrase_cat-core"/>
</dbReference>
<dbReference type="GO" id="GO:0005829">
    <property type="term" value="C:cytosol"/>
    <property type="evidence" value="ECO:0007669"/>
    <property type="project" value="TreeGrafter"/>
</dbReference>
<dbReference type="InterPro" id="IPR053392">
    <property type="entry name" value="Transposase_IS30-like"/>
</dbReference>
<dbReference type="GO" id="GO:0003676">
    <property type="term" value="F:nucleic acid binding"/>
    <property type="evidence" value="ECO:0007669"/>
    <property type="project" value="InterPro"/>
</dbReference>
<dbReference type="InterPro" id="IPR051917">
    <property type="entry name" value="Transposase-Integrase"/>
</dbReference>
<feature type="domain" description="Integrase catalytic" evidence="2">
    <location>
        <begin position="1"/>
        <end position="148"/>
    </location>
</feature>
<dbReference type="InterPro" id="IPR012337">
    <property type="entry name" value="RNaseH-like_sf"/>
</dbReference>
<name>A0A5D4NJM5_9BACI</name>
<protein>
    <submittedName>
        <fullName evidence="3">IS30 family transposase</fullName>
    </submittedName>
</protein>
<comment type="caution">
    <text evidence="3">The sequence shown here is derived from an EMBL/GenBank/DDBJ whole genome shotgun (WGS) entry which is preliminary data.</text>
</comment>
<dbReference type="PROSITE" id="PS50994">
    <property type="entry name" value="INTEGRASE"/>
    <property type="match status" value="1"/>
</dbReference>
<dbReference type="InterPro" id="IPR036397">
    <property type="entry name" value="RNaseH_sf"/>
</dbReference>
<evidence type="ECO:0000313" key="3">
    <source>
        <dbReference type="EMBL" id="TYS13546.1"/>
    </source>
</evidence>
<gene>
    <name evidence="3" type="ORF">FZC78_21545</name>
</gene>
<dbReference type="EMBL" id="VTEI01000019">
    <property type="protein sequence ID" value="TYS13546.1"/>
    <property type="molecule type" value="Genomic_DNA"/>
</dbReference>
<proteinExistence type="predicted"/>
<evidence type="ECO:0000256" key="1">
    <source>
        <dbReference type="SAM" id="MobiDB-lite"/>
    </source>
</evidence>
<dbReference type="PANTHER" id="PTHR10948">
    <property type="entry name" value="TRANSPOSASE"/>
    <property type="match status" value="1"/>
</dbReference>